<keyword evidence="8" id="KW-1185">Reference proteome</keyword>
<dbReference type="PROSITE" id="PS01039">
    <property type="entry name" value="SBP_BACTERIAL_3"/>
    <property type="match status" value="1"/>
</dbReference>
<evidence type="ECO:0000256" key="4">
    <source>
        <dbReference type="RuleBase" id="RU003744"/>
    </source>
</evidence>
<accession>A0A2N3PTF7</accession>
<dbReference type="SUPFAM" id="SSF53850">
    <property type="entry name" value="Periplasmic binding protein-like II"/>
    <property type="match status" value="1"/>
</dbReference>
<gene>
    <name evidence="7" type="ORF">CWS72_15535</name>
</gene>
<dbReference type="GO" id="GO:0030313">
    <property type="term" value="C:cell envelope"/>
    <property type="evidence" value="ECO:0007669"/>
    <property type="project" value="UniProtKB-SubCell"/>
</dbReference>
<comment type="subcellular location">
    <subcellularLocation>
        <location evidence="1">Cell envelope</location>
    </subcellularLocation>
</comment>
<feature type="domain" description="Solute-binding protein family 3/N-terminal" evidence="6">
    <location>
        <begin position="36"/>
        <end position="260"/>
    </location>
</feature>
<protein>
    <submittedName>
        <fullName evidence="7">Amino acid ABC transporter substrate-binding protein</fullName>
    </submittedName>
</protein>
<proteinExistence type="inferred from homology"/>
<evidence type="ECO:0000256" key="5">
    <source>
        <dbReference type="SAM" id="SignalP"/>
    </source>
</evidence>
<sequence length="264" mass="29217">MTRHGSMPAMIAGLCLLAGTAFADGPHLDRIHATGEVRVCIWPEYYAITFRDPRTGTLSGIDIDLAHALASELNARVRFVDSSFARLVENLTNDRCDIAMHAVGVRPDRAASMDFSDPYLVSGIYAVSSKSNASITTWSDIDQPGHVVVVQKGTYMEPVMRGSLSMATLTVVDSFLERQREVESGRADVFMTDYPYGQRMLAMTAWARLIEPPEPFSPTPYAYAVPKGDPDWLARVNLFVRAVKADGRLRLFAERYGLDRILAP</sequence>
<dbReference type="InterPro" id="IPR018313">
    <property type="entry name" value="SBP_3_CS"/>
</dbReference>
<evidence type="ECO:0000313" key="8">
    <source>
        <dbReference type="Proteomes" id="UP000233293"/>
    </source>
</evidence>
<dbReference type="EMBL" id="PIUM01000018">
    <property type="protein sequence ID" value="PKU23679.1"/>
    <property type="molecule type" value="Genomic_DNA"/>
</dbReference>
<organism evidence="7 8">
    <name type="scientific">Telmatospirillum siberiense</name>
    <dbReference type="NCBI Taxonomy" id="382514"/>
    <lineage>
        <taxon>Bacteria</taxon>
        <taxon>Pseudomonadati</taxon>
        <taxon>Pseudomonadota</taxon>
        <taxon>Alphaproteobacteria</taxon>
        <taxon>Rhodospirillales</taxon>
        <taxon>Rhodospirillaceae</taxon>
        <taxon>Telmatospirillum</taxon>
    </lineage>
</organism>
<evidence type="ECO:0000259" key="6">
    <source>
        <dbReference type="SMART" id="SM00062"/>
    </source>
</evidence>
<dbReference type="PANTHER" id="PTHR35936:SF17">
    <property type="entry name" value="ARGININE-BINDING EXTRACELLULAR PROTEIN ARTP"/>
    <property type="match status" value="1"/>
</dbReference>
<name>A0A2N3PTF7_9PROT</name>
<evidence type="ECO:0000256" key="2">
    <source>
        <dbReference type="ARBA" id="ARBA00010333"/>
    </source>
</evidence>
<dbReference type="Pfam" id="PF00497">
    <property type="entry name" value="SBP_bac_3"/>
    <property type="match status" value="1"/>
</dbReference>
<evidence type="ECO:0000256" key="1">
    <source>
        <dbReference type="ARBA" id="ARBA00004196"/>
    </source>
</evidence>
<evidence type="ECO:0000256" key="3">
    <source>
        <dbReference type="ARBA" id="ARBA00022729"/>
    </source>
</evidence>
<dbReference type="RefSeq" id="WP_101251532.1">
    <property type="nucleotide sequence ID" value="NZ_PIUM01000018.1"/>
</dbReference>
<dbReference type="Gene3D" id="3.40.190.10">
    <property type="entry name" value="Periplasmic binding protein-like II"/>
    <property type="match status" value="2"/>
</dbReference>
<feature type="signal peptide" evidence="5">
    <location>
        <begin position="1"/>
        <end position="23"/>
    </location>
</feature>
<dbReference type="InterPro" id="IPR001638">
    <property type="entry name" value="Solute-binding_3/MltF_N"/>
</dbReference>
<dbReference type="CDD" id="cd13530">
    <property type="entry name" value="PBP2_peptides_like"/>
    <property type="match status" value="1"/>
</dbReference>
<comment type="similarity">
    <text evidence="2 4">Belongs to the bacterial solute-binding protein 3 family.</text>
</comment>
<dbReference type="OrthoDB" id="9791339at2"/>
<dbReference type="PANTHER" id="PTHR35936">
    <property type="entry name" value="MEMBRANE-BOUND LYTIC MUREIN TRANSGLYCOSYLASE F"/>
    <property type="match status" value="1"/>
</dbReference>
<dbReference type="AlphaFoldDB" id="A0A2N3PTF7"/>
<keyword evidence="3 5" id="KW-0732">Signal</keyword>
<dbReference type="SMART" id="SM00062">
    <property type="entry name" value="PBPb"/>
    <property type="match status" value="1"/>
</dbReference>
<feature type="chain" id="PRO_5014878381" evidence="5">
    <location>
        <begin position="24"/>
        <end position="264"/>
    </location>
</feature>
<reference evidence="8" key="1">
    <citation type="submission" date="2017-12" db="EMBL/GenBank/DDBJ databases">
        <title>Draft genome sequence of Telmatospirillum siberiense 26-4b1T, an acidotolerant peatland alphaproteobacterium potentially involved in sulfur cycling.</title>
        <authorList>
            <person name="Hausmann B."/>
            <person name="Pjevac P."/>
            <person name="Schreck K."/>
            <person name="Herbold C.W."/>
            <person name="Daims H."/>
            <person name="Wagner M."/>
            <person name="Pester M."/>
            <person name="Loy A."/>
        </authorList>
    </citation>
    <scope>NUCLEOTIDE SEQUENCE [LARGE SCALE GENOMIC DNA]</scope>
    <source>
        <strain evidence="8">26-4b1</strain>
    </source>
</reference>
<evidence type="ECO:0000313" key="7">
    <source>
        <dbReference type="EMBL" id="PKU23679.1"/>
    </source>
</evidence>
<dbReference type="Proteomes" id="UP000233293">
    <property type="component" value="Unassembled WGS sequence"/>
</dbReference>
<comment type="caution">
    <text evidence="7">The sequence shown here is derived from an EMBL/GenBank/DDBJ whole genome shotgun (WGS) entry which is preliminary data.</text>
</comment>